<dbReference type="Pfam" id="PF02944">
    <property type="entry name" value="BESS"/>
    <property type="match status" value="1"/>
</dbReference>
<dbReference type="RefSeq" id="XP_030749372.1">
    <property type="nucleotide sequence ID" value="XM_030893512.1"/>
</dbReference>
<dbReference type="PANTHER" id="PTHR12243">
    <property type="entry name" value="MADF DOMAIN TRANSCRIPTION FACTOR"/>
    <property type="match status" value="1"/>
</dbReference>
<comment type="subcellular location">
    <subcellularLocation>
        <location evidence="1">Nucleus</location>
    </subcellularLocation>
</comment>
<dbReference type="InterPro" id="IPR006578">
    <property type="entry name" value="MADF-dom"/>
</dbReference>
<feature type="compositionally biased region" description="Low complexity" evidence="2">
    <location>
        <begin position="266"/>
        <end position="287"/>
    </location>
</feature>
<evidence type="ECO:0000259" key="3">
    <source>
        <dbReference type="PROSITE" id="PS50090"/>
    </source>
</evidence>
<evidence type="ECO:0000313" key="7">
    <source>
        <dbReference type="RefSeq" id="XP_030749372.1"/>
    </source>
</evidence>
<protein>
    <submittedName>
        <fullName evidence="7 8">Transcription factor Adf-1-like</fullName>
    </submittedName>
</protein>
<feature type="compositionally biased region" description="Acidic residues" evidence="2">
    <location>
        <begin position="106"/>
        <end position="121"/>
    </location>
</feature>
<dbReference type="GO" id="GO:0005667">
    <property type="term" value="C:transcription regulator complex"/>
    <property type="evidence" value="ECO:0007669"/>
    <property type="project" value="TreeGrafter"/>
</dbReference>
<dbReference type="GO" id="GO:0005634">
    <property type="term" value="C:nucleus"/>
    <property type="evidence" value="ECO:0007669"/>
    <property type="project" value="UniProtKB-SubCell"/>
</dbReference>
<accession>A0A6J2XDQ2</accession>
<evidence type="ECO:0000256" key="1">
    <source>
        <dbReference type="PROSITE-ProRule" id="PRU00371"/>
    </source>
</evidence>
<dbReference type="InterPro" id="IPR001005">
    <property type="entry name" value="SANT/Myb"/>
</dbReference>
<feature type="compositionally biased region" description="Polar residues" evidence="2">
    <location>
        <begin position="122"/>
        <end position="153"/>
    </location>
</feature>
<dbReference type="InterPro" id="IPR039353">
    <property type="entry name" value="TF_Adf1"/>
</dbReference>
<dbReference type="RefSeq" id="XP_030766047.1">
    <property type="nucleotide sequence ID" value="XM_030910187.1"/>
</dbReference>
<name>A0A6J2XDQ2_SITOR</name>
<feature type="domain" description="MADF" evidence="4">
    <location>
        <begin position="5"/>
        <end position="94"/>
    </location>
</feature>
<evidence type="ECO:0000259" key="4">
    <source>
        <dbReference type="PROSITE" id="PS51029"/>
    </source>
</evidence>
<proteinExistence type="predicted"/>
<dbReference type="KEGG" id="soy:115890062"/>
<dbReference type="PANTHER" id="PTHR12243:SF60">
    <property type="entry name" value="SI:CH211-15D5.12-RELATED"/>
    <property type="match status" value="1"/>
</dbReference>
<evidence type="ECO:0000256" key="2">
    <source>
        <dbReference type="SAM" id="MobiDB-lite"/>
    </source>
</evidence>
<evidence type="ECO:0000313" key="6">
    <source>
        <dbReference type="Proteomes" id="UP000504635"/>
    </source>
</evidence>
<organism evidence="6 7">
    <name type="scientific">Sitophilus oryzae</name>
    <name type="common">Rice weevil</name>
    <name type="synonym">Curculio oryzae</name>
    <dbReference type="NCBI Taxonomy" id="7048"/>
    <lineage>
        <taxon>Eukaryota</taxon>
        <taxon>Metazoa</taxon>
        <taxon>Ecdysozoa</taxon>
        <taxon>Arthropoda</taxon>
        <taxon>Hexapoda</taxon>
        <taxon>Insecta</taxon>
        <taxon>Pterygota</taxon>
        <taxon>Neoptera</taxon>
        <taxon>Endopterygota</taxon>
        <taxon>Coleoptera</taxon>
        <taxon>Polyphaga</taxon>
        <taxon>Cucujiformia</taxon>
        <taxon>Curculionidae</taxon>
        <taxon>Dryophthorinae</taxon>
        <taxon>Sitophilus</taxon>
    </lineage>
</organism>
<dbReference type="GeneID" id="115877366"/>
<evidence type="ECO:0000259" key="5">
    <source>
        <dbReference type="PROSITE" id="PS51031"/>
    </source>
</evidence>
<dbReference type="AlphaFoldDB" id="A0A6J2XDQ2"/>
<reference evidence="7 8" key="1">
    <citation type="submission" date="2025-04" db="UniProtKB">
        <authorList>
            <consortium name="RefSeq"/>
        </authorList>
    </citation>
    <scope>IDENTIFICATION</scope>
    <source>
        <tissue evidence="7 8">Gonads</tissue>
    </source>
</reference>
<evidence type="ECO:0000313" key="8">
    <source>
        <dbReference type="RefSeq" id="XP_030765652.1"/>
    </source>
</evidence>
<feature type="domain" description="Myb-like" evidence="3">
    <location>
        <begin position="1"/>
        <end position="56"/>
    </location>
</feature>
<feature type="domain" description="BESS" evidence="5">
    <location>
        <begin position="190"/>
        <end position="229"/>
    </location>
</feature>
<dbReference type="GO" id="GO:0006357">
    <property type="term" value="P:regulation of transcription by RNA polymerase II"/>
    <property type="evidence" value="ECO:0007669"/>
    <property type="project" value="TreeGrafter"/>
</dbReference>
<dbReference type="CDD" id="cd00167">
    <property type="entry name" value="SANT"/>
    <property type="match status" value="1"/>
</dbReference>
<feature type="compositionally biased region" description="Polar residues" evidence="2">
    <location>
        <begin position="239"/>
        <end position="264"/>
    </location>
</feature>
<dbReference type="PROSITE" id="PS51031">
    <property type="entry name" value="BESS"/>
    <property type="match status" value="1"/>
</dbReference>
<dbReference type="InterPro" id="IPR004210">
    <property type="entry name" value="BESS_motif"/>
</dbReference>
<dbReference type="KEGG" id="soy:115889725"/>
<keyword evidence="1" id="KW-0539">Nucleus</keyword>
<dbReference type="Pfam" id="PF10545">
    <property type="entry name" value="MADF_DNA_bdg"/>
    <property type="match status" value="1"/>
</dbReference>
<dbReference type="GO" id="GO:0003677">
    <property type="term" value="F:DNA binding"/>
    <property type="evidence" value="ECO:0007669"/>
    <property type="project" value="InterPro"/>
</dbReference>
<dbReference type="KEGG" id="soy:115877366"/>
<feature type="region of interest" description="Disordered" evidence="2">
    <location>
        <begin position="103"/>
        <end position="164"/>
    </location>
</feature>
<dbReference type="PROSITE" id="PS51029">
    <property type="entry name" value="MADF"/>
    <property type="match status" value="1"/>
</dbReference>
<dbReference type="OrthoDB" id="6603924at2759"/>
<dbReference type="PROSITE" id="PS50090">
    <property type="entry name" value="MYB_LIKE"/>
    <property type="match status" value="1"/>
</dbReference>
<dbReference type="Proteomes" id="UP000504635">
    <property type="component" value="Unplaced"/>
</dbReference>
<evidence type="ECO:0000313" key="9">
    <source>
        <dbReference type="RefSeq" id="XP_030766047.1"/>
    </source>
</evidence>
<gene>
    <name evidence="7" type="primary">LOC115877366</name>
    <name evidence="8" type="synonym">LOC115889725</name>
    <name evidence="9" type="synonym">LOC115890062</name>
</gene>
<dbReference type="RefSeq" id="XP_030765652.1">
    <property type="nucleotide sequence ID" value="XM_030909792.1"/>
</dbReference>
<keyword evidence="6" id="KW-1185">Reference proteome</keyword>
<sequence>MDDEKLICLVQKYREIYDITDSAYHNQQQKDNIWEEIAGEINRPVTECKKRWSTLRDTYRKSLRSQRTKSGEGAKKKKIWRYDKHMSFLRCFLVDRQQISNVEQCDSSEDETQEREEDSNVTDDVSSPSSIPKGPSTSKPCSSASNTSQTSTHKGSKQAKKTLSSAEVLHDYLKEKNSQKKTPLERQNASDAISKFFDCMAETVKTLSPQLQIEVKSKVFAIVSDAEIKNLNFSPISPTTSQKVTLISNQPPRSTNVPQQNRVTMPQPHFHQQQQHQLPYPQPQTQHSPAISPKPFSQSQSLLSSYSQQHIPFASVLQPTTSFTEHFDDNNDDNDLTQI</sequence>
<feature type="region of interest" description="Disordered" evidence="2">
    <location>
        <begin position="239"/>
        <end position="304"/>
    </location>
</feature>
<dbReference type="SMART" id="SM00595">
    <property type="entry name" value="MADF"/>
    <property type="match status" value="1"/>
</dbReference>